<evidence type="ECO:0000256" key="1">
    <source>
        <dbReference type="SAM" id="Phobius"/>
    </source>
</evidence>
<reference evidence="2 3" key="1">
    <citation type="submission" date="2017-06" db="EMBL/GenBank/DDBJ databases">
        <authorList>
            <person name="Kim H.J."/>
            <person name="Triplett B.A."/>
        </authorList>
    </citation>
    <scope>NUCLEOTIDE SEQUENCE [LARGE SCALE GENOMIC DNA]</scope>
    <source>
        <strain evidence="2 3">DSM 25597</strain>
    </source>
</reference>
<proteinExistence type="predicted"/>
<accession>A0A239E154</accession>
<dbReference type="OrthoDB" id="796582at2"/>
<gene>
    <name evidence="2" type="ORF">SAMN06265376_11317</name>
</gene>
<keyword evidence="1" id="KW-1133">Transmembrane helix</keyword>
<evidence type="ECO:0000313" key="3">
    <source>
        <dbReference type="Proteomes" id="UP000198379"/>
    </source>
</evidence>
<keyword evidence="1" id="KW-0472">Membrane</keyword>
<dbReference type="AlphaFoldDB" id="A0A239E154"/>
<dbReference type="EMBL" id="FZNY01000013">
    <property type="protein sequence ID" value="SNS37712.1"/>
    <property type="molecule type" value="Genomic_DNA"/>
</dbReference>
<protein>
    <submittedName>
        <fullName evidence="2">Uncharacterized protein</fullName>
    </submittedName>
</protein>
<feature type="transmembrane region" description="Helical" evidence="1">
    <location>
        <begin position="21"/>
        <end position="41"/>
    </location>
</feature>
<keyword evidence="3" id="KW-1185">Reference proteome</keyword>
<dbReference type="Proteomes" id="UP000198379">
    <property type="component" value="Unassembled WGS sequence"/>
</dbReference>
<sequence>MFTLLLTQYRRGRQLESLGDYILESNVFWMIVILAITFILIKRTRKEYHSHWNTLLDECKLSSRDFYAELKSELARTSISGMNNYNVYLKEGSIFSGRRLYLRVNWKNYRYDICAAPFGKGFFISSWLLNKTGIIEYFISRFPLGLKIVKMLNPVTYYKIDTASMFQTYCHQAVLNVIDRMTKDTGVRPLSEDQKKPVFNHNNLFKR</sequence>
<keyword evidence="1" id="KW-0812">Transmembrane</keyword>
<name>A0A239E154_9FLAO</name>
<organism evidence="2 3">
    <name type="scientific">Dokdonia pacifica</name>
    <dbReference type="NCBI Taxonomy" id="1627892"/>
    <lineage>
        <taxon>Bacteria</taxon>
        <taxon>Pseudomonadati</taxon>
        <taxon>Bacteroidota</taxon>
        <taxon>Flavobacteriia</taxon>
        <taxon>Flavobacteriales</taxon>
        <taxon>Flavobacteriaceae</taxon>
        <taxon>Dokdonia</taxon>
    </lineage>
</organism>
<evidence type="ECO:0000313" key="2">
    <source>
        <dbReference type="EMBL" id="SNS37712.1"/>
    </source>
</evidence>
<dbReference type="RefSeq" id="WP_089373978.1">
    <property type="nucleotide sequence ID" value="NZ_BMEP01000004.1"/>
</dbReference>